<keyword evidence="4" id="KW-1185">Reference proteome</keyword>
<dbReference type="InterPro" id="IPR013320">
    <property type="entry name" value="ConA-like_dom_sf"/>
</dbReference>
<dbReference type="SUPFAM" id="SSF49899">
    <property type="entry name" value="Concanavalin A-like lectins/glucanases"/>
    <property type="match status" value="1"/>
</dbReference>
<sequence length="69" mass="7834">ALTSLQRIPLPQFPVPRRVRVSLDYPRGQVAFFDAERRALLFTFSAASFGGERVQPWFLVWGKGAQLTL</sequence>
<protein>
    <submittedName>
        <fullName evidence="2">TRI15 protein</fullName>
    </submittedName>
</protein>
<evidence type="ECO:0000313" key="2">
    <source>
        <dbReference type="EMBL" id="NXG03493.1"/>
    </source>
</evidence>
<dbReference type="EMBL" id="VWZD01022215">
    <property type="protein sequence ID" value="NXG12788.1"/>
    <property type="molecule type" value="Genomic_DNA"/>
</dbReference>
<name>A0A7K8YKM8_9PASS</name>
<evidence type="ECO:0000313" key="4">
    <source>
        <dbReference type="Proteomes" id="UP000558958"/>
    </source>
</evidence>
<dbReference type="InterPro" id="IPR043136">
    <property type="entry name" value="B30.2/SPRY_sf"/>
</dbReference>
<proteinExistence type="predicted"/>
<accession>A0A7K8YKM8</accession>
<feature type="domain" description="B30.2/SPRY" evidence="1">
    <location>
        <begin position="1"/>
        <end position="69"/>
    </location>
</feature>
<dbReference type="Proteomes" id="UP000558958">
    <property type="component" value="Unassembled WGS sequence"/>
</dbReference>
<feature type="non-terminal residue" evidence="2">
    <location>
        <position position="1"/>
    </location>
</feature>
<comment type="caution">
    <text evidence="2">The sequence shown here is derived from an EMBL/GenBank/DDBJ whole genome shotgun (WGS) entry which is preliminary data.</text>
</comment>
<dbReference type="Gene3D" id="2.60.120.920">
    <property type="match status" value="1"/>
</dbReference>
<dbReference type="InterPro" id="IPR001870">
    <property type="entry name" value="B30.2/SPRY"/>
</dbReference>
<feature type="non-terminal residue" evidence="2">
    <location>
        <position position="69"/>
    </location>
</feature>
<reference evidence="2 4" key="1">
    <citation type="submission" date="2019-09" db="EMBL/GenBank/DDBJ databases">
        <title>Bird 10,000 Genomes (B10K) Project - Family phase.</title>
        <authorList>
            <person name="Zhang G."/>
        </authorList>
    </citation>
    <scope>NUCLEOTIDE SEQUENCE [LARGE SCALE GENOMIC DNA]</scope>
    <source>
        <strain evidence="2">B10K-DU-001-06</strain>
        <tissue evidence="2">Muscle</tissue>
    </source>
</reference>
<evidence type="ECO:0000313" key="3">
    <source>
        <dbReference type="EMBL" id="NXG12788.1"/>
    </source>
</evidence>
<dbReference type="EMBL" id="VWZD01004544">
    <property type="protein sequence ID" value="NXG03493.1"/>
    <property type="molecule type" value="Genomic_DNA"/>
</dbReference>
<dbReference type="InterPro" id="IPR003877">
    <property type="entry name" value="SPRY_dom"/>
</dbReference>
<dbReference type="Pfam" id="PF00622">
    <property type="entry name" value="SPRY"/>
    <property type="match status" value="1"/>
</dbReference>
<gene>
    <name evidence="2" type="primary">Trim15_0</name>
    <name evidence="3" type="synonym">Trim15_1</name>
    <name evidence="2" type="ORF">SAKLUC_R15469</name>
    <name evidence="3" type="ORF">SAKLUC_R15644</name>
</gene>
<evidence type="ECO:0000259" key="1">
    <source>
        <dbReference type="PROSITE" id="PS50188"/>
    </source>
</evidence>
<dbReference type="PROSITE" id="PS50188">
    <property type="entry name" value="B302_SPRY"/>
    <property type="match status" value="1"/>
</dbReference>
<organism evidence="2 4">
    <name type="scientific">Sakesphorus luctuosus</name>
    <dbReference type="NCBI Taxonomy" id="419690"/>
    <lineage>
        <taxon>Eukaryota</taxon>
        <taxon>Metazoa</taxon>
        <taxon>Chordata</taxon>
        <taxon>Craniata</taxon>
        <taxon>Vertebrata</taxon>
        <taxon>Euteleostomi</taxon>
        <taxon>Archelosauria</taxon>
        <taxon>Archosauria</taxon>
        <taxon>Dinosauria</taxon>
        <taxon>Saurischia</taxon>
        <taxon>Theropoda</taxon>
        <taxon>Coelurosauria</taxon>
        <taxon>Aves</taxon>
        <taxon>Neognathae</taxon>
        <taxon>Neoaves</taxon>
        <taxon>Telluraves</taxon>
        <taxon>Australaves</taxon>
        <taxon>Passeriformes</taxon>
        <taxon>Thamnophilidae</taxon>
        <taxon>Sakesphorus</taxon>
    </lineage>
</organism>
<dbReference type="AlphaFoldDB" id="A0A7K8YKM8"/>